<reference evidence="1 2" key="1">
    <citation type="submission" date="2021-03" db="EMBL/GenBank/DDBJ databases">
        <authorList>
            <person name="King G.J."/>
            <person name="Bancroft I."/>
            <person name="Baten A."/>
            <person name="Bloomfield J."/>
            <person name="Borpatragohain P."/>
            <person name="He Z."/>
            <person name="Irish N."/>
            <person name="Irwin J."/>
            <person name="Liu K."/>
            <person name="Mauleon R.P."/>
            <person name="Moore J."/>
            <person name="Morris R."/>
            <person name="Ostergaard L."/>
            <person name="Wang B."/>
            <person name="Wells R."/>
        </authorList>
    </citation>
    <scope>NUCLEOTIDE SEQUENCE [LARGE SCALE GENOMIC DNA]</scope>
    <source>
        <strain evidence="1">R-o-18</strain>
        <tissue evidence="1">Leaf</tissue>
    </source>
</reference>
<organism evidence="1 2">
    <name type="scientific">Brassica rapa subsp. trilocularis</name>
    <dbReference type="NCBI Taxonomy" id="1813537"/>
    <lineage>
        <taxon>Eukaryota</taxon>
        <taxon>Viridiplantae</taxon>
        <taxon>Streptophyta</taxon>
        <taxon>Embryophyta</taxon>
        <taxon>Tracheophyta</taxon>
        <taxon>Spermatophyta</taxon>
        <taxon>Magnoliopsida</taxon>
        <taxon>eudicotyledons</taxon>
        <taxon>Gunneridae</taxon>
        <taxon>Pentapetalae</taxon>
        <taxon>rosids</taxon>
        <taxon>malvids</taxon>
        <taxon>Brassicales</taxon>
        <taxon>Brassicaceae</taxon>
        <taxon>Brassiceae</taxon>
        <taxon>Brassica</taxon>
    </lineage>
</organism>
<evidence type="ECO:0000313" key="1">
    <source>
        <dbReference type="EMBL" id="KAG5400926.1"/>
    </source>
</evidence>
<evidence type="ECO:0000313" key="2">
    <source>
        <dbReference type="Proteomes" id="UP000823674"/>
    </source>
</evidence>
<proteinExistence type="predicted"/>
<keyword evidence="2" id="KW-1185">Reference proteome</keyword>
<dbReference type="Proteomes" id="UP000823674">
    <property type="component" value="Chromosome A04"/>
</dbReference>
<gene>
    <name evidence="1" type="primary">A04g504930.1_BraROA</name>
    <name evidence="1" type="ORF">IGI04_015533</name>
</gene>
<name>A0ABQ7MTB1_BRACM</name>
<evidence type="ECO:0008006" key="3">
    <source>
        <dbReference type="Google" id="ProtNLM"/>
    </source>
</evidence>
<accession>A0ABQ7MTB1</accession>
<sequence>MFCVHFFGQTKTMTVLLMVSLAQTKHQCHHVPALIILKGARGKQVVAQSCSSSIFHRSHHCRVELQYCVKVSNHEEFSVGKYIGGAVFIPKSSQAEILCRSKCHKRTENIVDGILFLCPVIFSDCSLKSKLSKRGEIGFNLPFLESCEDVEGEQGEECDCSRWVLQISDRFLNTKTAFGRLSFVVCSPGGDGPTDHCGDSAKGSVVGVEVDAHWKEMK</sequence>
<dbReference type="EMBL" id="JADBGQ010000004">
    <property type="protein sequence ID" value="KAG5400926.1"/>
    <property type="molecule type" value="Genomic_DNA"/>
</dbReference>
<protein>
    <recommendedName>
        <fullName evidence="3">Secreted protein</fullName>
    </recommendedName>
</protein>
<comment type="caution">
    <text evidence="1">The sequence shown here is derived from an EMBL/GenBank/DDBJ whole genome shotgun (WGS) entry which is preliminary data.</text>
</comment>